<dbReference type="InterPro" id="IPR000649">
    <property type="entry name" value="IF-2B-related"/>
</dbReference>
<evidence type="ECO:0000256" key="1">
    <source>
        <dbReference type="ARBA" id="ARBA00009117"/>
    </source>
</evidence>
<keyword evidence="3" id="KW-1185">Reference proteome</keyword>
<dbReference type="Pfam" id="PF01008">
    <property type="entry name" value="IF-2B"/>
    <property type="match status" value="1"/>
</dbReference>
<dbReference type="PANTHER" id="PTHR43475">
    <property type="entry name" value="METHYLTHIORIBOSE-1-PHOSPHATE ISOMERASE"/>
    <property type="match status" value="1"/>
</dbReference>
<dbReference type="InterPro" id="IPR037171">
    <property type="entry name" value="NagB/RpiA_transferase-like"/>
</dbReference>
<dbReference type="Proteomes" id="UP000246036">
    <property type="component" value="Chromosome"/>
</dbReference>
<comment type="similarity">
    <text evidence="1">Belongs to the eIF-2B alpha/beta/delta subunits family. MtnA subfamily.</text>
</comment>
<gene>
    <name evidence="2" type="ORF">DKL58_07470</name>
</gene>
<dbReference type="Gene3D" id="3.40.50.10470">
    <property type="entry name" value="Translation initiation factor eif-2b, domain 2"/>
    <property type="match status" value="1"/>
</dbReference>
<dbReference type="NCBIfam" id="NF004326">
    <property type="entry name" value="PRK05720.1"/>
    <property type="match status" value="1"/>
</dbReference>
<dbReference type="SUPFAM" id="SSF100950">
    <property type="entry name" value="NagB/RpiA/CoA transferase-like"/>
    <property type="match status" value="1"/>
</dbReference>
<sequence length="350" mass="39109">MQRQDSGMPFLLQYENVAWYEDGQVRILDRRVFPGQKKFVYCKTYQEVIKAIQDMVTQSAGPYTAVGMGMALAAYQCKDRSEDEQISFLTKAACELGNARPTTANRYSAITNRALKQQKEAIKNGKSAIEAAFNDTIDSLNRRYMTMQKVGNYLVDIMPNNSSFLTQCYGETIIGAIIRRAKETNKTLKAYDAVTEPFLQGSRLTASCFQEAGFDTTVIDDNMVNFVLERGDIDFYTSAADTIAMDGHIANKIGTKQIAILAKRIGIPYFVTGIPDQDKLTGETIKIEYRDSKQALQFGSQKIAVDGVNSIYPAFDITPPYLIDGIVTDKGIFSPYNLSAYSNFGKENFY</sequence>
<evidence type="ECO:0000313" key="2">
    <source>
        <dbReference type="EMBL" id="AWM75822.1"/>
    </source>
</evidence>
<accession>A0ABM6W1P3</accession>
<organism evidence="2 3">
    <name type="scientific">Lactobacillus kullabergensis</name>
    <dbReference type="NCBI Taxonomy" id="1218493"/>
    <lineage>
        <taxon>Bacteria</taxon>
        <taxon>Bacillati</taxon>
        <taxon>Bacillota</taxon>
        <taxon>Bacilli</taxon>
        <taxon>Lactobacillales</taxon>
        <taxon>Lactobacillaceae</taxon>
        <taxon>Lactobacillus</taxon>
    </lineage>
</organism>
<dbReference type="RefSeq" id="WP_109586654.1">
    <property type="nucleotide sequence ID" value="NZ_CP029477.1"/>
</dbReference>
<dbReference type="InterPro" id="IPR027363">
    <property type="entry name" value="M1Pi_N"/>
</dbReference>
<dbReference type="EMBL" id="CP029477">
    <property type="protein sequence ID" value="AWM75822.1"/>
    <property type="molecule type" value="Genomic_DNA"/>
</dbReference>
<dbReference type="GO" id="GO:0016853">
    <property type="term" value="F:isomerase activity"/>
    <property type="evidence" value="ECO:0007669"/>
    <property type="project" value="UniProtKB-KW"/>
</dbReference>
<protein>
    <submittedName>
        <fullName evidence="2">S-methyl-5-thioribose-1-phosphate isomerase</fullName>
    </submittedName>
</protein>
<dbReference type="PANTHER" id="PTHR43475:SF1">
    <property type="entry name" value="METHYLTHIORIBOSE-1-PHOSPHATE ISOMERASE"/>
    <property type="match status" value="1"/>
</dbReference>
<dbReference type="Gene3D" id="1.20.120.420">
    <property type="entry name" value="translation initiation factor eif-2b, domain 1"/>
    <property type="match status" value="1"/>
</dbReference>
<dbReference type="InterPro" id="IPR042529">
    <property type="entry name" value="IF_2B-like_C"/>
</dbReference>
<name>A0ABM6W1P3_9LACO</name>
<proteinExistence type="inferred from homology"/>
<reference evidence="2 3" key="1">
    <citation type="submission" date="2018-05" db="EMBL/GenBank/DDBJ databases">
        <title>Reference genomes for bee gut microbiota database.</title>
        <authorList>
            <person name="Ellegaard K.M."/>
        </authorList>
    </citation>
    <scope>NUCLEOTIDE SEQUENCE [LARGE SCALE GENOMIC DNA]</scope>
    <source>
        <strain evidence="2 3">ESL0186</strain>
    </source>
</reference>
<evidence type="ECO:0000313" key="3">
    <source>
        <dbReference type="Proteomes" id="UP000246036"/>
    </source>
</evidence>
<keyword evidence="2" id="KW-0413">Isomerase</keyword>